<dbReference type="OMA" id="CATITMK"/>
<feature type="chain" id="PRO_5010126705" evidence="1">
    <location>
        <begin position="25"/>
        <end position="91"/>
    </location>
</feature>
<organism evidence="2 3">
    <name type="scientific">Setaria italica</name>
    <name type="common">Foxtail millet</name>
    <name type="synonym">Panicum italicum</name>
    <dbReference type="NCBI Taxonomy" id="4555"/>
    <lineage>
        <taxon>Eukaryota</taxon>
        <taxon>Viridiplantae</taxon>
        <taxon>Streptophyta</taxon>
        <taxon>Embryophyta</taxon>
        <taxon>Tracheophyta</taxon>
        <taxon>Spermatophyta</taxon>
        <taxon>Magnoliopsida</taxon>
        <taxon>Liliopsida</taxon>
        <taxon>Poales</taxon>
        <taxon>Poaceae</taxon>
        <taxon>PACMAD clade</taxon>
        <taxon>Panicoideae</taxon>
        <taxon>Panicodae</taxon>
        <taxon>Paniceae</taxon>
        <taxon>Cenchrinae</taxon>
        <taxon>Setaria</taxon>
    </lineage>
</organism>
<proteinExistence type="predicted"/>
<evidence type="ECO:0000256" key="1">
    <source>
        <dbReference type="SAM" id="SignalP"/>
    </source>
</evidence>
<accession>K3YEQ1</accession>
<evidence type="ECO:0000313" key="2">
    <source>
        <dbReference type="EnsemblPlants" id="KQK96342"/>
    </source>
</evidence>
<dbReference type="HOGENOM" id="CLU_170639_3_0_1"/>
<feature type="signal peptide" evidence="1">
    <location>
        <begin position="1"/>
        <end position="24"/>
    </location>
</feature>
<dbReference type="eggNOG" id="ENOG502TMEW">
    <property type="taxonomic scope" value="Eukaryota"/>
</dbReference>
<dbReference type="AlphaFoldDB" id="K3YEQ1"/>
<evidence type="ECO:0000313" key="3">
    <source>
        <dbReference type="Proteomes" id="UP000004995"/>
    </source>
</evidence>
<reference evidence="2" key="2">
    <citation type="submission" date="2018-08" db="UniProtKB">
        <authorList>
            <consortium name="EnsemblPlants"/>
        </authorList>
    </citation>
    <scope>IDENTIFICATION</scope>
    <source>
        <strain evidence="2">Yugu1</strain>
    </source>
</reference>
<dbReference type="InParanoid" id="K3YEQ1"/>
<keyword evidence="3" id="KW-1185">Reference proteome</keyword>
<dbReference type="Gramene" id="KQK96342">
    <property type="protein sequence ID" value="KQK96342"/>
    <property type="gene ID" value="SETIT_012717mg"/>
</dbReference>
<dbReference type="EnsemblPlants" id="KQK96342">
    <property type="protein sequence ID" value="KQK96342"/>
    <property type="gene ID" value="SETIT_012717mg"/>
</dbReference>
<protein>
    <submittedName>
        <fullName evidence="2">Uncharacterized protein</fullName>
    </submittedName>
</protein>
<dbReference type="EMBL" id="AGNK02004092">
    <property type="status" value="NOT_ANNOTATED_CDS"/>
    <property type="molecule type" value="Genomic_DNA"/>
</dbReference>
<name>K3YEQ1_SETIT</name>
<reference evidence="3" key="1">
    <citation type="journal article" date="2012" name="Nat. Biotechnol.">
        <title>Reference genome sequence of the model plant Setaria.</title>
        <authorList>
            <person name="Bennetzen J.L."/>
            <person name="Schmutz J."/>
            <person name="Wang H."/>
            <person name="Percifield R."/>
            <person name="Hawkins J."/>
            <person name="Pontaroli A.C."/>
            <person name="Estep M."/>
            <person name="Feng L."/>
            <person name="Vaughn J.N."/>
            <person name="Grimwood J."/>
            <person name="Jenkins J."/>
            <person name="Barry K."/>
            <person name="Lindquist E."/>
            <person name="Hellsten U."/>
            <person name="Deshpande S."/>
            <person name="Wang X."/>
            <person name="Wu X."/>
            <person name="Mitros T."/>
            <person name="Triplett J."/>
            <person name="Yang X."/>
            <person name="Ye C.Y."/>
            <person name="Mauro-Herrera M."/>
            <person name="Wang L."/>
            <person name="Li P."/>
            <person name="Sharma M."/>
            <person name="Sharma R."/>
            <person name="Ronald P.C."/>
            <person name="Panaud O."/>
            <person name="Kellogg E.A."/>
            <person name="Brutnell T.P."/>
            <person name="Doust A.N."/>
            <person name="Tuskan G.A."/>
            <person name="Rokhsar D."/>
            <person name="Devos K.M."/>
        </authorList>
    </citation>
    <scope>NUCLEOTIDE SEQUENCE [LARGE SCALE GENOMIC DNA]</scope>
    <source>
        <strain evidence="3">cv. Yugu1</strain>
    </source>
</reference>
<keyword evidence="1" id="KW-0732">Signal</keyword>
<sequence length="91" mass="10365">MNAKQAILCCLLVVLMLHTDYTSAGSCFLHLFSFIVCATITMKIPFCKSWLCKSECWLQKKLRKVGLQEYKCIKGGIKGKCRCVVCRDIPR</sequence>
<dbReference type="Proteomes" id="UP000004995">
    <property type="component" value="Unassembled WGS sequence"/>
</dbReference>